<dbReference type="GO" id="GO:0034012">
    <property type="term" value="F:FAD-AMP lyase (cyclizing) activity"/>
    <property type="evidence" value="ECO:0007669"/>
    <property type="project" value="UniProtKB-EC"/>
</dbReference>
<comment type="catalytic activity">
    <reaction evidence="15">
        <text>FAD = riboflavin cyclic-4',5'-phosphate + AMP + H(+)</text>
        <dbReference type="Rhea" id="RHEA:13729"/>
        <dbReference type="ChEBI" id="CHEBI:15378"/>
        <dbReference type="ChEBI" id="CHEBI:57692"/>
        <dbReference type="ChEBI" id="CHEBI:76202"/>
        <dbReference type="ChEBI" id="CHEBI:456215"/>
        <dbReference type="EC" id="4.6.1.15"/>
    </reaction>
</comment>
<evidence type="ECO:0000256" key="6">
    <source>
        <dbReference type="ARBA" id="ARBA00022679"/>
    </source>
</evidence>
<dbReference type="AlphaFoldDB" id="A0A915AFC0"/>
<evidence type="ECO:0000256" key="16">
    <source>
        <dbReference type="ARBA" id="ARBA00048898"/>
    </source>
</evidence>
<dbReference type="SUPFAM" id="SSF101473">
    <property type="entry name" value="DhaL-like"/>
    <property type="match status" value="1"/>
</dbReference>
<dbReference type="EC" id="2.7.1.28" evidence="3"/>
<evidence type="ECO:0000256" key="1">
    <source>
        <dbReference type="ARBA" id="ARBA00008757"/>
    </source>
</evidence>
<comment type="similarity">
    <text evidence="1">Belongs to the dihydroxyacetone kinase (DAK) family.</text>
</comment>
<keyword evidence="10" id="KW-0170">Cobalt</keyword>
<evidence type="ECO:0000259" key="20">
    <source>
        <dbReference type="PROSITE" id="PS51481"/>
    </source>
</evidence>
<feature type="active site" description="Tele-hemiaminal-histidine intermediate" evidence="17">
    <location>
        <position position="255"/>
    </location>
</feature>
<dbReference type="FunFam" id="3.30.1180.20:FF:000001">
    <property type="entry name" value="Dihydroxyacetone kinase 1"/>
    <property type="match status" value="1"/>
</dbReference>
<evidence type="ECO:0000256" key="2">
    <source>
        <dbReference type="ARBA" id="ARBA00012107"/>
    </source>
</evidence>
<organism evidence="21 22">
    <name type="scientific">Parascaris univalens</name>
    <name type="common">Nematode worm</name>
    <dbReference type="NCBI Taxonomy" id="6257"/>
    <lineage>
        <taxon>Eukaryota</taxon>
        <taxon>Metazoa</taxon>
        <taxon>Ecdysozoa</taxon>
        <taxon>Nematoda</taxon>
        <taxon>Chromadorea</taxon>
        <taxon>Rhabditida</taxon>
        <taxon>Spirurina</taxon>
        <taxon>Ascaridomorpha</taxon>
        <taxon>Ascaridoidea</taxon>
        <taxon>Ascarididae</taxon>
        <taxon>Parascaris</taxon>
    </lineage>
</organism>
<evidence type="ECO:0000256" key="8">
    <source>
        <dbReference type="ARBA" id="ARBA00022777"/>
    </source>
</evidence>
<dbReference type="InterPro" id="IPR012734">
    <property type="entry name" value="DhaK_ATP"/>
</dbReference>
<dbReference type="InterPro" id="IPR050861">
    <property type="entry name" value="Dihydroxyacetone_Kinase"/>
</dbReference>
<dbReference type="Gene3D" id="1.25.40.340">
    <property type="match status" value="1"/>
</dbReference>
<evidence type="ECO:0000259" key="19">
    <source>
        <dbReference type="PROSITE" id="PS51480"/>
    </source>
</evidence>
<evidence type="ECO:0000256" key="3">
    <source>
        <dbReference type="ARBA" id="ARBA00012110"/>
    </source>
</evidence>
<dbReference type="GO" id="GO:0005829">
    <property type="term" value="C:cytosol"/>
    <property type="evidence" value="ECO:0007669"/>
    <property type="project" value="TreeGrafter"/>
</dbReference>
<keyword evidence="8" id="KW-0418">Kinase</keyword>
<dbReference type="GO" id="GO:0019563">
    <property type="term" value="P:glycerol catabolic process"/>
    <property type="evidence" value="ECO:0007669"/>
    <property type="project" value="TreeGrafter"/>
</dbReference>
<evidence type="ECO:0000256" key="15">
    <source>
        <dbReference type="ARBA" id="ARBA00048526"/>
    </source>
</evidence>
<evidence type="ECO:0000256" key="13">
    <source>
        <dbReference type="ARBA" id="ARBA00046681"/>
    </source>
</evidence>
<comment type="catalytic activity">
    <reaction evidence="14">
        <text>D-glyceraldehyde + ATP = D-glyceraldehyde 3-phosphate + ADP + H(+)</text>
        <dbReference type="Rhea" id="RHEA:13941"/>
        <dbReference type="ChEBI" id="CHEBI:15378"/>
        <dbReference type="ChEBI" id="CHEBI:17378"/>
        <dbReference type="ChEBI" id="CHEBI:30616"/>
        <dbReference type="ChEBI" id="CHEBI:59776"/>
        <dbReference type="ChEBI" id="CHEBI:456216"/>
        <dbReference type="EC" id="2.7.1.28"/>
    </reaction>
</comment>
<dbReference type="Gene3D" id="3.30.1180.20">
    <property type="entry name" value="Dihydroxyacetone kinase, domain 2"/>
    <property type="match status" value="1"/>
</dbReference>
<dbReference type="InterPro" id="IPR004007">
    <property type="entry name" value="DhaL_dom"/>
</dbReference>
<evidence type="ECO:0000256" key="18">
    <source>
        <dbReference type="PIRSR" id="PIRSR612734-2"/>
    </source>
</evidence>
<protein>
    <recommendedName>
        <fullName evidence="5">Triokinase/FMN cyclase</fullName>
        <ecNumber evidence="3">2.7.1.28</ecNumber>
        <ecNumber evidence="2">2.7.1.29</ecNumber>
        <ecNumber evidence="4">4.6.1.15</ecNumber>
    </recommendedName>
    <alternativeName>
        <fullName evidence="11">Bifunctional ATP-dependent dihydroxyacetone kinase/FAD-AMP lyase (cyclizing)</fullName>
    </alternativeName>
</protein>
<comment type="subunit">
    <text evidence="13">Homodimer. Interacts with IFIH1 (via the CARD domains), the interaction is inhibited by viral infection.</text>
</comment>
<evidence type="ECO:0000256" key="12">
    <source>
        <dbReference type="ARBA" id="ARBA00045490"/>
    </source>
</evidence>
<proteinExistence type="inferred from homology"/>
<feature type="binding site" evidence="18">
    <location>
        <position position="142"/>
    </location>
    <ligand>
        <name>substrate</name>
    </ligand>
</feature>
<evidence type="ECO:0000256" key="5">
    <source>
        <dbReference type="ARBA" id="ARBA00018932"/>
    </source>
</evidence>
<dbReference type="WBParaSite" id="PgR006_g205_t01">
    <property type="protein sequence ID" value="PgR006_g205_t01"/>
    <property type="gene ID" value="PgR006_g205"/>
</dbReference>
<keyword evidence="9" id="KW-0067">ATP-binding</keyword>
<dbReference type="FunFam" id="3.40.50.10440:FF:000001">
    <property type="entry name" value="Dihydroxyacetone kinase, DhaK subunit"/>
    <property type="match status" value="1"/>
</dbReference>
<accession>A0A915AFC0</accession>
<dbReference type="Gene3D" id="3.40.50.10440">
    <property type="entry name" value="Dihydroxyacetone kinase, domain 1"/>
    <property type="match status" value="1"/>
</dbReference>
<dbReference type="GO" id="GO:0005524">
    <property type="term" value="F:ATP binding"/>
    <property type="evidence" value="ECO:0007669"/>
    <property type="project" value="UniProtKB-KW"/>
</dbReference>
<keyword evidence="21" id="KW-1185">Reference proteome</keyword>
<comment type="function">
    <text evidence="12">Catalyzes both the phosphorylation of dihydroxyacetone and of glyceraldehyde, and the splitting of ribonucleoside diphosphate-X compounds among which FAD is the best substrate. Represses IFIH1-mediated cellular antiviral response.</text>
</comment>
<evidence type="ECO:0000256" key="9">
    <source>
        <dbReference type="ARBA" id="ARBA00022840"/>
    </source>
</evidence>
<evidence type="ECO:0000256" key="4">
    <source>
        <dbReference type="ARBA" id="ARBA00012578"/>
    </source>
</evidence>
<sequence length="607" mass="65710">MRAIFSPLCGYIIEKPRYEYLFRVSRRMAATKKFVNSPDRAVDDSIRGLISANANLSVLESCKRVVFRSDLRECNKRNVMLVAGGGSGHEPFAAGFVGKGLLSAAVCGNIFASPPTSHITATLEDLKSKHGVIVFVINYTGDCLNFGLAIERFNTHRTTEGSARMVVISDDVALEGRQEGKGVGRRGLAGSMFIMKIAGAMAEQGTNADTIAEISQRINERIGTIGVSMSACSIPGKGPMFKLSDEEMELGLGIHGEPGCERISLKTASEVADLLLKRLEQSDKKCLQKGKKIAVILNNLGGTSQIEMNIMAGEIINWLCEHDYIVTRFYYGTLMTSLDGHGISISVLRIDEERWIELLDAETDAPAWSVTKVTPGDRIHMKQLPHTEPPKTKVADIGVALSAAETECFKRCIKSACSAIISAKEELNKLDSRSGDGDCGTTLAHGAHKVLSSLESNELCCSRPQTAFLQLSQIFEDDVGGTAGALYALMFSAASQRFGFSASGEDWHAALRGALQAIMRYGHAQPGYRSMVDPLHNAVYSIKNDSYEKADWEKLVKAAEKGALATKDMRAQCGRASYTAVDAQTEPDPGAIAVAKWIRAVFTAAYA</sequence>
<dbReference type="SUPFAM" id="SSF82549">
    <property type="entry name" value="DAK1/DegV-like"/>
    <property type="match status" value="1"/>
</dbReference>
<dbReference type="GO" id="GO:0050354">
    <property type="term" value="F:triokinase activity"/>
    <property type="evidence" value="ECO:0007669"/>
    <property type="project" value="UniProtKB-EC"/>
</dbReference>
<dbReference type="Proteomes" id="UP000887569">
    <property type="component" value="Unplaced"/>
</dbReference>
<dbReference type="Pfam" id="PF02734">
    <property type="entry name" value="Dak2"/>
    <property type="match status" value="1"/>
</dbReference>
<dbReference type="Pfam" id="PF02733">
    <property type="entry name" value="Dak1"/>
    <property type="match status" value="1"/>
</dbReference>
<evidence type="ECO:0000313" key="21">
    <source>
        <dbReference type="Proteomes" id="UP000887569"/>
    </source>
</evidence>
<dbReference type="NCBIfam" id="TIGR02361">
    <property type="entry name" value="dak_ATP"/>
    <property type="match status" value="1"/>
</dbReference>
<feature type="domain" description="DhaL" evidence="19">
    <location>
        <begin position="407"/>
        <end position="603"/>
    </location>
</feature>
<evidence type="ECO:0000313" key="22">
    <source>
        <dbReference type="WBParaSite" id="PgR006_g205_t01"/>
    </source>
</evidence>
<dbReference type="EC" id="4.6.1.15" evidence="4"/>
<dbReference type="FunFam" id="1.25.40.340:FF:000002">
    <property type="entry name" value="Dihydroxyacetone kinase, L subunit"/>
    <property type="match status" value="1"/>
</dbReference>
<name>A0A915AFC0_PARUN</name>
<dbReference type="NCBIfam" id="NF011049">
    <property type="entry name" value="PRK14479.1"/>
    <property type="match status" value="1"/>
</dbReference>
<dbReference type="InterPro" id="IPR004006">
    <property type="entry name" value="DhaK_dom"/>
</dbReference>
<reference evidence="22" key="1">
    <citation type="submission" date="2022-11" db="UniProtKB">
        <authorList>
            <consortium name="WormBaseParasite"/>
        </authorList>
    </citation>
    <scope>IDENTIFICATION</scope>
</reference>
<dbReference type="SMART" id="SM01120">
    <property type="entry name" value="Dak2"/>
    <property type="match status" value="1"/>
</dbReference>
<feature type="domain" description="DhaK" evidence="20">
    <location>
        <begin position="37"/>
        <end position="368"/>
    </location>
</feature>
<dbReference type="EC" id="2.7.1.29" evidence="2"/>
<evidence type="ECO:0000256" key="11">
    <source>
        <dbReference type="ARBA" id="ARBA00032426"/>
    </source>
</evidence>
<dbReference type="PROSITE" id="PS51480">
    <property type="entry name" value="DHAL"/>
    <property type="match status" value="1"/>
</dbReference>
<evidence type="ECO:0000256" key="14">
    <source>
        <dbReference type="ARBA" id="ARBA00047974"/>
    </source>
</evidence>
<keyword evidence="6" id="KW-0808">Transferase</keyword>
<dbReference type="PANTHER" id="PTHR28629:SF4">
    <property type="entry name" value="TRIOKINASE_FMN CYCLASE"/>
    <property type="match status" value="1"/>
</dbReference>
<dbReference type="GO" id="GO:0004371">
    <property type="term" value="F:glycerone kinase activity"/>
    <property type="evidence" value="ECO:0007669"/>
    <property type="project" value="UniProtKB-EC"/>
</dbReference>
<evidence type="ECO:0000256" key="7">
    <source>
        <dbReference type="ARBA" id="ARBA00022741"/>
    </source>
</evidence>
<evidence type="ECO:0000256" key="10">
    <source>
        <dbReference type="ARBA" id="ARBA00023285"/>
    </source>
</evidence>
<comment type="catalytic activity">
    <reaction evidence="16">
        <text>dihydroxyacetone + ATP = dihydroxyacetone phosphate + ADP + H(+)</text>
        <dbReference type="Rhea" id="RHEA:15773"/>
        <dbReference type="ChEBI" id="CHEBI:15378"/>
        <dbReference type="ChEBI" id="CHEBI:16016"/>
        <dbReference type="ChEBI" id="CHEBI:30616"/>
        <dbReference type="ChEBI" id="CHEBI:57642"/>
        <dbReference type="ChEBI" id="CHEBI:456216"/>
        <dbReference type="EC" id="2.7.1.29"/>
    </reaction>
</comment>
<dbReference type="PANTHER" id="PTHR28629">
    <property type="entry name" value="TRIOKINASE/FMN CYCLASE"/>
    <property type="match status" value="1"/>
</dbReference>
<evidence type="ECO:0000256" key="17">
    <source>
        <dbReference type="PIRSR" id="PIRSR612734-1"/>
    </source>
</evidence>
<dbReference type="PROSITE" id="PS51481">
    <property type="entry name" value="DHAK"/>
    <property type="match status" value="1"/>
</dbReference>
<dbReference type="InterPro" id="IPR036117">
    <property type="entry name" value="DhaL_dom_sf"/>
</dbReference>
<keyword evidence="7" id="KW-0547">Nucleotide-binding</keyword>
<feature type="binding site" evidence="18">
    <location>
        <begin position="86"/>
        <end position="89"/>
    </location>
    <ligand>
        <name>substrate</name>
    </ligand>
</feature>